<feature type="transmembrane region" description="Helical" evidence="5">
    <location>
        <begin position="6"/>
        <end position="32"/>
    </location>
</feature>
<reference evidence="9" key="2">
    <citation type="submission" date="2019-06" db="EMBL/GenBank/DDBJ databases">
        <title>Co-occurence of chitin degradation, pigmentation and bioactivity in marine Pseudoalteromonas.</title>
        <authorList>
            <person name="Sonnenschein E.C."/>
            <person name="Bech P.K."/>
        </authorList>
    </citation>
    <scope>NUCLEOTIDE SEQUENCE [LARGE SCALE GENOMIC DNA]</scope>
    <source>
        <strain evidence="9">S3790</strain>
    </source>
</reference>
<evidence type="ECO:0008006" key="10">
    <source>
        <dbReference type="Google" id="ProtNLM"/>
    </source>
</evidence>
<organism evidence="8 9">
    <name type="scientific">Pseudoalteromonas aurantia</name>
    <dbReference type="NCBI Taxonomy" id="43654"/>
    <lineage>
        <taxon>Bacteria</taxon>
        <taxon>Pseudomonadati</taxon>
        <taxon>Pseudomonadota</taxon>
        <taxon>Gammaproteobacteria</taxon>
        <taxon>Alteromonadales</taxon>
        <taxon>Pseudoalteromonadaceae</taxon>
        <taxon>Pseudoalteromonas</taxon>
    </lineage>
</organism>
<evidence type="ECO:0000259" key="7">
    <source>
        <dbReference type="PROSITE" id="PS50885"/>
    </source>
</evidence>
<dbReference type="EMBL" id="PNBX01000029">
    <property type="protein sequence ID" value="TMO68815.1"/>
    <property type="molecule type" value="Genomic_DNA"/>
</dbReference>
<evidence type="ECO:0000313" key="8">
    <source>
        <dbReference type="EMBL" id="TMO68815.1"/>
    </source>
</evidence>
<feature type="domain" description="Methyl-accepting transducer" evidence="6">
    <location>
        <begin position="395"/>
        <end position="631"/>
    </location>
</feature>
<dbReference type="PANTHER" id="PTHR32089:SF112">
    <property type="entry name" value="LYSOZYME-LIKE PROTEIN-RELATED"/>
    <property type="match status" value="1"/>
</dbReference>
<dbReference type="PROSITE" id="PS50111">
    <property type="entry name" value="CHEMOTAXIS_TRANSDUC_2"/>
    <property type="match status" value="1"/>
</dbReference>
<comment type="subcellular location">
    <subcellularLocation>
        <location evidence="1">Membrane</location>
    </subcellularLocation>
</comment>
<keyword evidence="5" id="KW-0472">Membrane</keyword>
<protein>
    <recommendedName>
        <fullName evidence="10">Methyl-accepting chemotaxis protein</fullName>
    </recommendedName>
</protein>
<keyword evidence="2 4" id="KW-0807">Transducer</keyword>
<dbReference type="InterPro" id="IPR004089">
    <property type="entry name" value="MCPsignal_dom"/>
</dbReference>
<gene>
    <name evidence="8" type="ORF">CWC19_07810</name>
</gene>
<dbReference type="Proteomes" id="UP000307217">
    <property type="component" value="Unassembled WGS sequence"/>
</dbReference>
<evidence type="ECO:0000259" key="6">
    <source>
        <dbReference type="PROSITE" id="PS50111"/>
    </source>
</evidence>
<keyword evidence="5" id="KW-0812">Transmembrane</keyword>
<dbReference type="AlphaFoldDB" id="A0A5S3VA64"/>
<dbReference type="InterPro" id="IPR003660">
    <property type="entry name" value="HAMP_dom"/>
</dbReference>
<dbReference type="Gene3D" id="1.10.287.950">
    <property type="entry name" value="Methyl-accepting chemotaxis protein"/>
    <property type="match status" value="1"/>
</dbReference>
<name>A0A5S3VA64_9GAMM</name>
<evidence type="ECO:0000256" key="4">
    <source>
        <dbReference type="PROSITE-ProRule" id="PRU00284"/>
    </source>
</evidence>
<keyword evidence="5" id="KW-1133">Transmembrane helix</keyword>
<reference evidence="8 9" key="1">
    <citation type="submission" date="2018-01" db="EMBL/GenBank/DDBJ databases">
        <authorList>
            <person name="Paulsen S."/>
            <person name="Gram L.K."/>
        </authorList>
    </citation>
    <scope>NUCLEOTIDE SEQUENCE [LARGE SCALE GENOMIC DNA]</scope>
    <source>
        <strain evidence="8 9">S3790</strain>
    </source>
</reference>
<comment type="similarity">
    <text evidence="3">Belongs to the methyl-accepting chemotaxis (MCP) protein family.</text>
</comment>
<dbReference type="GO" id="GO:0007165">
    <property type="term" value="P:signal transduction"/>
    <property type="evidence" value="ECO:0007669"/>
    <property type="project" value="UniProtKB-KW"/>
</dbReference>
<evidence type="ECO:0000313" key="9">
    <source>
        <dbReference type="Proteomes" id="UP000307217"/>
    </source>
</evidence>
<dbReference type="SMART" id="SM00283">
    <property type="entry name" value="MA"/>
    <property type="match status" value="1"/>
</dbReference>
<dbReference type="Pfam" id="PF00015">
    <property type="entry name" value="MCPsignal"/>
    <property type="match status" value="1"/>
</dbReference>
<sequence>MNLTVTWRIFGGFAVVLFLSIILFAVSIFGIMNIGKGIQQVSTESVPTLIEGAALSESVLATELNLILLLGTERRSQATAIKTDFDTRYNENQSSLRALGSQLENLPELSALFVEVEKTNAALYEIALPSVRDYLATLQQIEKTSELAREFGDMGDESLSYAYDLEAMAEQDDVINDLAEFVSLIETSVDAANAALRSAIVFEVLSVQSELNGSASEIATLFNKIKGATELQGSDELVAMSQNLASFKSALIGNDSAIASKVTVLKHLTKVKKEFEKAGQYAGDTRKLINELNDKIIIYTETVQAGAEESVSHNQLIISTLAGLIIVLSLLVSYFVTNSIKVPLAKAVEQIQSAATGDMTVQFVKVQEDELGDMADSMQQLVNSLRHTLNEISDNSQLLASTAEQTSVIADQSFNSANEQSSQMQAMSTSITEMTETVASVASSIHSTLEEVEKASTEAEQGELVLLKNVDSISELGKTIEGSANVIQQLNNDTVSISSVLAEIKGIAEQTNLLALNAAIEAARAGEQGRGFAVVADEVRSLASRTQESTQEIQSAIEHLVSGAQQAVDSMTSSQQASRECVDGINSVKNMLHSIVESIQTIRDMSQQIAAASEQQTVAAQTQLDSVYSICDITDMTTSQAKENQQASQKLAQMAETQRELLTKFKT</sequence>
<dbReference type="SUPFAM" id="SSF58104">
    <property type="entry name" value="Methyl-accepting chemotaxis protein (MCP) signaling domain"/>
    <property type="match status" value="1"/>
</dbReference>
<dbReference type="PANTHER" id="PTHR32089">
    <property type="entry name" value="METHYL-ACCEPTING CHEMOTAXIS PROTEIN MCPB"/>
    <property type="match status" value="1"/>
</dbReference>
<evidence type="ECO:0000256" key="3">
    <source>
        <dbReference type="ARBA" id="ARBA00029447"/>
    </source>
</evidence>
<accession>A0A5S3VA64</accession>
<comment type="caution">
    <text evidence="8">The sequence shown here is derived from an EMBL/GenBank/DDBJ whole genome shotgun (WGS) entry which is preliminary data.</text>
</comment>
<evidence type="ECO:0000256" key="2">
    <source>
        <dbReference type="ARBA" id="ARBA00023224"/>
    </source>
</evidence>
<proteinExistence type="inferred from homology"/>
<dbReference type="PROSITE" id="PS50885">
    <property type="entry name" value="HAMP"/>
    <property type="match status" value="1"/>
</dbReference>
<evidence type="ECO:0000256" key="5">
    <source>
        <dbReference type="SAM" id="Phobius"/>
    </source>
</evidence>
<dbReference type="GO" id="GO:0016020">
    <property type="term" value="C:membrane"/>
    <property type="evidence" value="ECO:0007669"/>
    <property type="project" value="UniProtKB-SubCell"/>
</dbReference>
<dbReference type="GO" id="GO:0006935">
    <property type="term" value="P:chemotaxis"/>
    <property type="evidence" value="ECO:0007669"/>
    <property type="project" value="UniProtKB-ARBA"/>
</dbReference>
<dbReference type="SMART" id="SM00304">
    <property type="entry name" value="HAMP"/>
    <property type="match status" value="1"/>
</dbReference>
<dbReference type="FunFam" id="1.10.287.950:FF:000001">
    <property type="entry name" value="Methyl-accepting chemotaxis sensory transducer"/>
    <property type="match status" value="1"/>
</dbReference>
<dbReference type="Pfam" id="PF00672">
    <property type="entry name" value="HAMP"/>
    <property type="match status" value="1"/>
</dbReference>
<dbReference type="OrthoDB" id="5693655at2"/>
<evidence type="ECO:0000256" key="1">
    <source>
        <dbReference type="ARBA" id="ARBA00004370"/>
    </source>
</evidence>
<feature type="domain" description="HAMP" evidence="7">
    <location>
        <begin position="338"/>
        <end position="390"/>
    </location>
</feature>